<gene>
    <name evidence="1" type="ORF">PYW08_009224</name>
</gene>
<name>A0ACC2QBW6_9NEOP</name>
<evidence type="ECO:0000313" key="1">
    <source>
        <dbReference type="EMBL" id="KAJ8710709.1"/>
    </source>
</evidence>
<keyword evidence="2" id="KW-1185">Reference proteome</keyword>
<accession>A0ACC2QBW6</accession>
<reference evidence="1" key="1">
    <citation type="submission" date="2023-03" db="EMBL/GenBank/DDBJ databases">
        <title>Chromosome-level genomes of two armyworms, Mythimna separata and Mythimna loreyi, provide insights into the biosynthesis and reception of sex pheromones.</title>
        <authorList>
            <person name="Zhao H."/>
        </authorList>
    </citation>
    <scope>NUCLEOTIDE SEQUENCE</scope>
    <source>
        <strain evidence="1">BeijingLab</strain>
    </source>
</reference>
<evidence type="ECO:0000313" key="2">
    <source>
        <dbReference type="Proteomes" id="UP001231649"/>
    </source>
</evidence>
<dbReference type="Proteomes" id="UP001231649">
    <property type="component" value="Chromosome 23"/>
</dbReference>
<comment type="caution">
    <text evidence="1">The sequence shown here is derived from an EMBL/GenBank/DDBJ whole genome shotgun (WGS) entry which is preliminary data.</text>
</comment>
<protein>
    <submittedName>
        <fullName evidence="1">Uncharacterized protein</fullName>
    </submittedName>
</protein>
<dbReference type="EMBL" id="CM056799">
    <property type="protein sequence ID" value="KAJ8710709.1"/>
    <property type="molecule type" value="Genomic_DNA"/>
</dbReference>
<organism evidence="1 2">
    <name type="scientific">Mythimna loreyi</name>
    <dbReference type="NCBI Taxonomy" id="667449"/>
    <lineage>
        <taxon>Eukaryota</taxon>
        <taxon>Metazoa</taxon>
        <taxon>Ecdysozoa</taxon>
        <taxon>Arthropoda</taxon>
        <taxon>Hexapoda</taxon>
        <taxon>Insecta</taxon>
        <taxon>Pterygota</taxon>
        <taxon>Neoptera</taxon>
        <taxon>Endopterygota</taxon>
        <taxon>Lepidoptera</taxon>
        <taxon>Glossata</taxon>
        <taxon>Ditrysia</taxon>
        <taxon>Noctuoidea</taxon>
        <taxon>Noctuidae</taxon>
        <taxon>Noctuinae</taxon>
        <taxon>Hadenini</taxon>
        <taxon>Mythimna</taxon>
    </lineage>
</organism>
<proteinExistence type="predicted"/>
<sequence>MVRNYVRKTTRGSWSVVKMREAIDAVLSQTMGCKKAANLYGVPSSTLARRVREMRQYEPIISQVTSIKTEETASDEEQHEETVEAYISNPPLPKLKKIQTLTKQNEAQDHTSHSFPSHSVNEPLEQTRSFITHSVEVPSPSTSLNPTALYWSHKLESLEPTQRLFAEKYINEILLEAQLGNLSRNSVIINGCDQNVKSPYSADSDCIPTTSSNN</sequence>